<keyword evidence="2" id="KW-0378">Hydrolase</keyword>
<dbReference type="InterPro" id="IPR002833">
    <property type="entry name" value="PTH2"/>
</dbReference>
<sequence>MCNVDANPTNTPSASEPIVAEEYDPLVMYVVLRKDLAKTWPSGSMVAQACHAVTKVLARHPNDPRVVEYLEGLDSMHKVVLGIKNMGQLEKLRLALQEAGFDHEEWVEQPEGIVTSIATLPYRRSIAVPFFRTTKCELYKN</sequence>
<organism evidence="4 5">
    <name type="scientific">Batrachochytrium salamandrivorans</name>
    <dbReference type="NCBI Taxonomy" id="1357716"/>
    <lineage>
        <taxon>Eukaryota</taxon>
        <taxon>Fungi</taxon>
        <taxon>Fungi incertae sedis</taxon>
        <taxon>Chytridiomycota</taxon>
        <taxon>Chytridiomycota incertae sedis</taxon>
        <taxon>Chytridiomycetes</taxon>
        <taxon>Rhizophydiales</taxon>
        <taxon>Rhizophydiales incertae sedis</taxon>
        <taxon>Batrachochytrium</taxon>
    </lineage>
</organism>
<dbReference type="InterPro" id="IPR042237">
    <property type="entry name" value="PTRHD1"/>
</dbReference>
<proteinExistence type="predicted"/>
<comment type="catalytic activity">
    <reaction evidence="3">
        <text>an N-acyl-L-alpha-aminoacyl-tRNA + H2O = an N-acyl-L-amino acid + a tRNA + H(+)</text>
        <dbReference type="Rhea" id="RHEA:54448"/>
        <dbReference type="Rhea" id="RHEA-COMP:10123"/>
        <dbReference type="Rhea" id="RHEA-COMP:13883"/>
        <dbReference type="ChEBI" id="CHEBI:15377"/>
        <dbReference type="ChEBI" id="CHEBI:15378"/>
        <dbReference type="ChEBI" id="CHEBI:59874"/>
        <dbReference type="ChEBI" id="CHEBI:78442"/>
        <dbReference type="ChEBI" id="CHEBI:138191"/>
        <dbReference type="EC" id="3.1.1.29"/>
    </reaction>
</comment>
<dbReference type="SUPFAM" id="SSF102462">
    <property type="entry name" value="Peptidyl-tRNA hydrolase II"/>
    <property type="match status" value="1"/>
</dbReference>
<comment type="caution">
    <text evidence="4">The sequence shown here is derived from an EMBL/GenBank/DDBJ whole genome shotgun (WGS) entry which is preliminary data.</text>
</comment>
<evidence type="ECO:0000256" key="3">
    <source>
        <dbReference type="ARBA" id="ARBA00048707"/>
    </source>
</evidence>
<evidence type="ECO:0000256" key="2">
    <source>
        <dbReference type="ARBA" id="ARBA00022801"/>
    </source>
</evidence>
<reference evidence="4 5" key="1">
    <citation type="submission" date="2021-02" db="EMBL/GenBank/DDBJ databases">
        <title>Variation within the Batrachochytrium salamandrivorans European outbreak.</title>
        <authorList>
            <person name="Kelly M."/>
            <person name="Pasmans F."/>
            <person name="Shea T.P."/>
            <person name="Munoz J.F."/>
            <person name="Carranza S."/>
            <person name="Cuomo C.A."/>
            <person name="Martel A."/>
        </authorList>
    </citation>
    <scope>NUCLEOTIDE SEQUENCE [LARGE SCALE GENOMIC DNA]</scope>
    <source>
        <strain evidence="4 5">AMFP18/2</strain>
    </source>
</reference>
<dbReference type="EMBL" id="JAFCIX010000102">
    <property type="protein sequence ID" value="KAH6598630.1"/>
    <property type="molecule type" value="Genomic_DNA"/>
</dbReference>
<accession>A0ABQ8FKY5</accession>
<gene>
    <name evidence="4" type="ORF">BASA50_003666</name>
</gene>
<dbReference type="Gene3D" id="3.40.1490.10">
    <property type="entry name" value="Bit1"/>
    <property type="match status" value="1"/>
</dbReference>
<protein>
    <recommendedName>
        <fullName evidence="1">peptidyl-tRNA hydrolase</fullName>
        <ecNumber evidence="1">3.1.1.29</ecNumber>
    </recommendedName>
</protein>
<dbReference type="Pfam" id="PF01981">
    <property type="entry name" value="PTH2"/>
    <property type="match status" value="1"/>
</dbReference>
<dbReference type="PANTHER" id="PTHR46194:SF1">
    <property type="entry name" value="PEPTIDYL-TRNA HYDROLASE PTRHD1-RELATED"/>
    <property type="match status" value="1"/>
</dbReference>
<dbReference type="PANTHER" id="PTHR46194">
    <property type="entry name" value="PEPTIDYL-TRNA HYDROLASE PTRHD1-RELATED"/>
    <property type="match status" value="1"/>
</dbReference>
<evidence type="ECO:0000256" key="1">
    <source>
        <dbReference type="ARBA" id="ARBA00013260"/>
    </source>
</evidence>
<dbReference type="EC" id="3.1.1.29" evidence="1"/>
<dbReference type="Proteomes" id="UP001648503">
    <property type="component" value="Unassembled WGS sequence"/>
</dbReference>
<dbReference type="InterPro" id="IPR023476">
    <property type="entry name" value="Pep_tRNA_hydro_II_dom_sf"/>
</dbReference>
<evidence type="ECO:0000313" key="4">
    <source>
        <dbReference type="EMBL" id="KAH6598630.1"/>
    </source>
</evidence>
<name>A0ABQ8FKY5_9FUNG</name>
<keyword evidence="5" id="KW-1185">Reference proteome</keyword>
<evidence type="ECO:0000313" key="5">
    <source>
        <dbReference type="Proteomes" id="UP001648503"/>
    </source>
</evidence>